<protein>
    <submittedName>
        <fullName evidence="2">Alpha/beta hydrolase</fullName>
    </submittedName>
</protein>
<dbReference type="EMBL" id="MPIN01000035">
    <property type="protein sequence ID" value="OJH33500.1"/>
    <property type="molecule type" value="Genomic_DNA"/>
</dbReference>
<dbReference type="RefSeq" id="WP_071905459.1">
    <property type="nucleotide sequence ID" value="NZ_MPIN01000035.1"/>
</dbReference>
<dbReference type="Proteomes" id="UP000182229">
    <property type="component" value="Unassembled WGS sequence"/>
</dbReference>
<dbReference type="OrthoDB" id="8595425at2"/>
<sequence length="117" mass="12789">MTAQTLELNGVRVLELPAEGPPLRDAIDLITLASEHQADLVAIPAGRLDEAFFKLATGVAGEIVQKFANYRLRLAILGDISAHVAQSNALRGFVLEANRGQQLWFLEDREALAARLR</sequence>
<name>A0A1L9AU09_9BACT</name>
<dbReference type="GO" id="GO:0016787">
    <property type="term" value="F:hydrolase activity"/>
    <property type="evidence" value="ECO:0007669"/>
    <property type="project" value="UniProtKB-KW"/>
</dbReference>
<gene>
    <name evidence="2" type="ORF">BON30_48395</name>
</gene>
<keyword evidence="3" id="KW-1185">Reference proteome</keyword>
<accession>A0A1L9AU09</accession>
<feature type="domain" description="DUF4180" evidence="1">
    <location>
        <begin position="9"/>
        <end position="116"/>
    </location>
</feature>
<organism evidence="2 3">
    <name type="scientific">Cystobacter ferrugineus</name>
    <dbReference type="NCBI Taxonomy" id="83449"/>
    <lineage>
        <taxon>Bacteria</taxon>
        <taxon>Pseudomonadati</taxon>
        <taxon>Myxococcota</taxon>
        <taxon>Myxococcia</taxon>
        <taxon>Myxococcales</taxon>
        <taxon>Cystobacterineae</taxon>
        <taxon>Archangiaceae</taxon>
        <taxon>Cystobacter</taxon>
    </lineage>
</organism>
<reference evidence="2 3" key="2">
    <citation type="submission" date="2016-12" db="EMBL/GenBank/DDBJ databases">
        <title>Draft Genome Sequence of Cystobacter ferrugineus Strain Cbfe23.</title>
        <authorList>
            <person name="Akbar S."/>
            <person name="Dowd S.E."/>
            <person name="Stevens D.C."/>
        </authorList>
    </citation>
    <scope>NUCLEOTIDE SEQUENCE [LARGE SCALE GENOMIC DNA]</scope>
    <source>
        <strain evidence="2 3">Cbfe23</strain>
    </source>
</reference>
<dbReference type="AlphaFoldDB" id="A0A1L9AU09"/>
<dbReference type="STRING" id="83449.BON30_48395"/>
<evidence type="ECO:0000313" key="2">
    <source>
        <dbReference type="EMBL" id="OJH33500.1"/>
    </source>
</evidence>
<proteinExistence type="predicted"/>
<comment type="caution">
    <text evidence="2">The sequence shown here is derived from an EMBL/GenBank/DDBJ whole genome shotgun (WGS) entry which is preliminary data.</text>
</comment>
<evidence type="ECO:0000259" key="1">
    <source>
        <dbReference type="Pfam" id="PF13788"/>
    </source>
</evidence>
<evidence type="ECO:0000313" key="3">
    <source>
        <dbReference type="Proteomes" id="UP000182229"/>
    </source>
</evidence>
<reference evidence="3" key="1">
    <citation type="submission" date="2016-11" db="EMBL/GenBank/DDBJ databases">
        <authorList>
            <person name="Shukria A."/>
            <person name="Stevens D.C."/>
        </authorList>
    </citation>
    <scope>NUCLEOTIDE SEQUENCE [LARGE SCALE GENOMIC DNA]</scope>
    <source>
        <strain evidence="3">Cbfe23</strain>
    </source>
</reference>
<dbReference type="Pfam" id="PF13788">
    <property type="entry name" value="DUF4180"/>
    <property type="match status" value="1"/>
</dbReference>
<dbReference type="InterPro" id="IPR025438">
    <property type="entry name" value="DUF4180"/>
</dbReference>
<keyword evidence="2" id="KW-0378">Hydrolase</keyword>